<feature type="domain" description="Spore coat protein U/FanG" evidence="1">
    <location>
        <begin position="195"/>
        <end position="328"/>
    </location>
</feature>
<dbReference type="InterPro" id="IPR007893">
    <property type="entry name" value="Spore_coat_U/FanG"/>
</dbReference>
<evidence type="ECO:0000259" key="1">
    <source>
        <dbReference type="Pfam" id="PF05229"/>
    </source>
</evidence>
<organism evidence="2 3">
    <name type="scientific">Yersinia pseudotuberculosis</name>
    <dbReference type="NCBI Taxonomy" id="633"/>
    <lineage>
        <taxon>Bacteria</taxon>
        <taxon>Pseudomonadati</taxon>
        <taxon>Pseudomonadota</taxon>
        <taxon>Gammaproteobacteria</taxon>
        <taxon>Enterobacterales</taxon>
        <taxon>Yersiniaceae</taxon>
        <taxon>Yersinia</taxon>
    </lineage>
</organism>
<dbReference type="AlphaFoldDB" id="A0A380Q9G6"/>
<evidence type="ECO:0000313" key="2">
    <source>
        <dbReference type="EMBL" id="SUP83559.1"/>
    </source>
</evidence>
<sequence length="332" mass="35729">MLSITREIITITNTPKYWLSWRVLPILWLFYVGNTLACTFSSPTVTLPPNSSFNVNTLTESGSGTIAMLCTGTGVSLLASPVLNATVASTTNTLRLKNSAGDFIPYTIYSDAGYNNAIAIGSVINYASNSSLLTVTLFQISANLPIYIRTGSNNAINVNVSAGTYTDVINLNWNYNLCATSIFSLCLGGPFSGTATSTVTVTLTVSNDCVINSAPNVNFGSYALIAQFAPVNQNISATCTKNATFTTYITNGNNFVAPWPRMKLTSGTDYLQYQLYQLYQGAGIIPWNVTNKRASTATGTQQLIPYNAVINTQQAQKTVGTYQDNVSVVLEY</sequence>
<accession>A0A380Q9G6</accession>
<proteinExistence type="predicted"/>
<protein>
    <submittedName>
        <fullName evidence="2">Spore coat U domain-containing protein</fullName>
    </submittedName>
</protein>
<dbReference type="Proteomes" id="UP000255087">
    <property type="component" value="Unassembled WGS sequence"/>
</dbReference>
<gene>
    <name evidence="2" type="ORF">NCTC8580_02624</name>
</gene>
<name>A0A380Q9G6_YERPU</name>
<feature type="domain" description="Spore coat protein U/FanG" evidence="1">
    <location>
        <begin position="37"/>
        <end position="170"/>
    </location>
</feature>
<dbReference type="EMBL" id="UHJC01000001">
    <property type="protein sequence ID" value="SUP83559.1"/>
    <property type="molecule type" value="Genomic_DNA"/>
</dbReference>
<dbReference type="PANTHER" id="PTHR37089:SF1">
    <property type="entry name" value="MEMBRANE PROTEIN"/>
    <property type="match status" value="1"/>
</dbReference>
<dbReference type="PANTHER" id="PTHR37089">
    <property type="entry name" value="PROTEIN U-RELATED"/>
    <property type="match status" value="1"/>
</dbReference>
<dbReference type="Pfam" id="PF05229">
    <property type="entry name" value="SCPU"/>
    <property type="match status" value="2"/>
</dbReference>
<evidence type="ECO:0000313" key="3">
    <source>
        <dbReference type="Proteomes" id="UP000255087"/>
    </source>
</evidence>
<reference evidence="2 3" key="1">
    <citation type="submission" date="2018-06" db="EMBL/GenBank/DDBJ databases">
        <authorList>
            <consortium name="Pathogen Informatics"/>
            <person name="Doyle S."/>
        </authorList>
    </citation>
    <scope>NUCLEOTIDE SEQUENCE [LARGE SCALE GENOMIC DNA]</scope>
    <source>
        <strain evidence="2 3">NCTC8580</strain>
    </source>
</reference>
<dbReference type="InterPro" id="IPR053167">
    <property type="entry name" value="Spore_coat_component"/>
</dbReference>
<dbReference type="RefSeq" id="WP_115115441.1">
    <property type="nucleotide sequence ID" value="NZ_UHJC01000001.1"/>
</dbReference>
<dbReference type="SMART" id="SM00972">
    <property type="entry name" value="SCPU"/>
    <property type="match status" value="2"/>
</dbReference>